<accession>A0A833YQG9</accession>
<keyword evidence="1" id="KW-0732">Signal</keyword>
<protein>
    <recommendedName>
        <fullName evidence="4">Secreted protein</fullName>
    </recommendedName>
</protein>
<dbReference type="Proteomes" id="UP000664940">
    <property type="component" value="Unassembled WGS sequence"/>
</dbReference>
<reference evidence="2 3" key="1">
    <citation type="journal article" date="2020" name="Nature">
        <title>Six reference-quality genomes reveal evolution of bat adaptations.</title>
        <authorList>
            <person name="Jebb D."/>
            <person name="Huang Z."/>
            <person name="Pippel M."/>
            <person name="Hughes G.M."/>
            <person name="Lavrichenko K."/>
            <person name="Devanna P."/>
            <person name="Winkler S."/>
            <person name="Jermiin L.S."/>
            <person name="Skirmuntt E.C."/>
            <person name="Katzourakis A."/>
            <person name="Burkitt-Gray L."/>
            <person name="Ray D.A."/>
            <person name="Sullivan K.A.M."/>
            <person name="Roscito J.G."/>
            <person name="Kirilenko B.M."/>
            <person name="Davalos L.M."/>
            <person name="Corthals A.P."/>
            <person name="Power M.L."/>
            <person name="Jones G."/>
            <person name="Ransome R.D."/>
            <person name="Dechmann D.K.N."/>
            <person name="Locatelli A.G."/>
            <person name="Puechmaille S.J."/>
            <person name="Fedrigo O."/>
            <person name="Jarvis E.D."/>
            <person name="Hiller M."/>
            <person name="Vernes S.C."/>
            <person name="Myers E.W."/>
            <person name="Teeling E.C."/>
        </authorList>
    </citation>
    <scope>NUCLEOTIDE SEQUENCE [LARGE SCALE GENOMIC DNA]</scope>
    <source>
        <strain evidence="2">Bat1K_MPI-CBG_1</strain>
    </source>
</reference>
<evidence type="ECO:0000313" key="3">
    <source>
        <dbReference type="Proteomes" id="UP000664940"/>
    </source>
</evidence>
<dbReference type="EMBL" id="JABVXQ010000014">
    <property type="protein sequence ID" value="KAF6078263.1"/>
    <property type="molecule type" value="Genomic_DNA"/>
</dbReference>
<organism evidence="2 3">
    <name type="scientific">Phyllostomus discolor</name>
    <name type="common">pale spear-nosed bat</name>
    <dbReference type="NCBI Taxonomy" id="89673"/>
    <lineage>
        <taxon>Eukaryota</taxon>
        <taxon>Metazoa</taxon>
        <taxon>Chordata</taxon>
        <taxon>Craniata</taxon>
        <taxon>Vertebrata</taxon>
        <taxon>Euteleostomi</taxon>
        <taxon>Mammalia</taxon>
        <taxon>Eutheria</taxon>
        <taxon>Laurasiatheria</taxon>
        <taxon>Chiroptera</taxon>
        <taxon>Yangochiroptera</taxon>
        <taxon>Phyllostomidae</taxon>
        <taxon>Phyllostominae</taxon>
        <taxon>Phyllostomus</taxon>
    </lineage>
</organism>
<proteinExistence type="predicted"/>
<sequence length="131" mass="14684">MCKLSKYCSSIFLSVLFILVDTGRLAPWRSGWTANIRKVKMACTTVQKYCDDGYVLLLFFSPYSSSVVQNLGYLFIFKQLVVWATLWGWSRASWEVTVCGQGGQDCLACVIGVEGKKVPKPSLKTILPRCL</sequence>
<comment type="caution">
    <text evidence="2">The sequence shown here is derived from an EMBL/GenBank/DDBJ whole genome shotgun (WGS) entry which is preliminary data.</text>
</comment>
<evidence type="ECO:0000313" key="2">
    <source>
        <dbReference type="EMBL" id="KAF6078263.1"/>
    </source>
</evidence>
<evidence type="ECO:0000256" key="1">
    <source>
        <dbReference type="SAM" id="SignalP"/>
    </source>
</evidence>
<gene>
    <name evidence="2" type="ORF">HJG60_009136</name>
</gene>
<evidence type="ECO:0008006" key="4">
    <source>
        <dbReference type="Google" id="ProtNLM"/>
    </source>
</evidence>
<feature type="chain" id="PRO_5032958701" description="Secreted protein" evidence="1">
    <location>
        <begin position="26"/>
        <end position="131"/>
    </location>
</feature>
<name>A0A833YQG9_9CHIR</name>
<feature type="signal peptide" evidence="1">
    <location>
        <begin position="1"/>
        <end position="25"/>
    </location>
</feature>
<dbReference type="AlphaFoldDB" id="A0A833YQG9"/>